<dbReference type="AlphaFoldDB" id="A0A4R6NWZ9"/>
<dbReference type="RefSeq" id="WP_133540746.1">
    <property type="nucleotide sequence ID" value="NZ_SNXI01000027.1"/>
</dbReference>
<comment type="similarity">
    <text evidence="2">Belongs to the thioredoxin family.</text>
</comment>
<dbReference type="OrthoDB" id="9784896at2"/>
<reference evidence="6 7" key="1">
    <citation type="submission" date="2019-03" db="EMBL/GenBank/DDBJ databases">
        <title>Freshwater and sediment microbial communities from various areas in North America, analyzing microbe dynamics in response to fracking.</title>
        <authorList>
            <person name="Lamendella R."/>
        </authorList>
    </citation>
    <scope>NUCLEOTIDE SEQUENCE [LARGE SCALE GENOMIC DNA]</scope>
    <source>
        <strain evidence="6 7">18_TX</strain>
    </source>
</reference>
<dbReference type="InterPro" id="IPR013766">
    <property type="entry name" value="Thioredoxin_domain"/>
</dbReference>
<dbReference type="PANTHER" id="PTHR35891">
    <property type="entry name" value="THIOL:DISULFIDE INTERCHANGE PROTEIN DSBA"/>
    <property type="match status" value="1"/>
</dbReference>
<dbReference type="InterPro" id="IPR050824">
    <property type="entry name" value="Thiol_disulfide_DsbA"/>
</dbReference>
<dbReference type="Pfam" id="PF13462">
    <property type="entry name" value="Thioredoxin_4"/>
    <property type="match status" value="1"/>
</dbReference>
<name>A0A4R6NWZ9_9GAMM</name>
<dbReference type="GO" id="GO:0042597">
    <property type="term" value="C:periplasmic space"/>
    <property type="evidence" value="ECO:0007669"/>
    <property type="project" value="UniProtKB-SubCell"/>
</dbReference>
<feature type="domain" description="Thioredoxin" evidence="5">
    <location>
        <begin position="4"/>
        <end position="150"/>
    </location>
</feature>
<comment type="caution">
    <text evidence="6">The sequence shown here is derived from an EMBL/GenBank/DDBJ whole genome shotgun (WGS) entry which is preliminary data.</text>
</comment>
<keyword evidence="2" id="KW-1015">Disulfide bond</keyword>
<keyword evidence="2" id="KW-0574">Periplasm</keyword>
<dbReference type="PROSITE" id="PS51352">
    <property type="entry name" value="THIOREDOXIN_2"/>
    <property type="match status" value="1"/>
</dbReference>
<feature type="disulfide bond" description="Redox-active" evidence="3">
    <location>
        <begin position="51"/>
        <end position="54"/>
    </location>
</feature>
<keyword evidence="7" id="KW-1185">Reference proteome</keyword>
<dbReference type="EMBL" id="SNXI01000027">
    <property type="protein sequence ID" value="TDP27595.1"/>
    <property type="molecule type" value="Genomic_DNA"/>
</dbReference>
<feature type="chain" id="PRO_5020233639" description="Thiol:disulfide interchange protein" evidence="4">
    <location>
        <begin position="22"/>
        <end position="205"/>
    </location>
</feature>
<dbReference type="InterPro" id="IPR012336">
    <property type="entry name" value="Thioredoxin-like_fold"/>
</dbReference>
<dbReference type="Gene3D" id="3.40.30.10">
    <property type="entry name" value="Glutaredoxin"/>
    <property type="match status" value="1"/>
</dbReference>
<evidence type="ECO:0000256" key="1">
    <source>
        <dbReference type="ARBA" id="ARBA00022729"/>
    </source>
</evidence>
<gene>
    <name evidence="6" type="ORF">DEU29_1277</name>
</gene>
<evidence type="ECO:0000313" key="7">
    <source>
        <dbReference type="Proteomes" id="UP000295531"/>
    </source>
</evidence>
<evidence type="ECO:0000256" key="3">
    <source>
        <dbReference type="PIRSR" id="PIRSR001488-1"/>
    </source>
</evidence>
<dbReference type="CDD" id="cd03019">
    <property type="entry name" value="DsbA_DsbA"/>
    <property type="match status" value="1"/>
</dbReference>
<organism evidence="6 7">
    <name type="scientific">Idiomarina aquatica</name>
    <dbReference type="NCBI Taxonomy" id="1327752"/>
    <lineage>
        <taxon>Bacteria</taxon>
        <taxon>Pseudomonadati</taxon>
        <taxon>Pseudomonadota</taxon>
        <taxon>Gammaproteobacteria</taxon>
        <taxon>Alteromonadales</taxon>
        <taxon>Idiomarinaceae</taxon>
        <taxon>Idiomarina</taxon>
    </lineage>
</organism>
<dbReference type="PIRSF" id="PIRSF001488">
    <property type="entry name" value="Tdi_protein"/>
    <property type="match status" value="1"/>
</dbReference>
<protein>
    <recommendedName>
        <fullName evidence="2">Thiol:disulfide interchange protein</fullName>
    </recommendedName>
</protein>
<proteinExistence type="inferred from homology"/>
<accession>A0A4R6NWZ9</accession>
<keyword evidence="1 4" id="KW-0732">Signal</keyword>
<sequence>MSKWLLGLLSAAFMFVGAVQAQQFEEGVHYEVVADEATSKPEIVEFFSFYCVHCYRFEPIAKSIKEAHPDAFEKAHVSFISPRGDVGETMTKAFAAAQKLGVEEKISDAIFDYNFNKNSMLTSKQDIRNVFVVNDVAGDEFDKALASFAVRASASKMDRRATNLGVNATPTFIVNGKYKMLPQGFRDSEDFVADFTALASYLVDK</sequence>
<comment type="subcellular location">
    <subcellularLocation>
        <location evidence="2">Periplasm</location>
    </subcellularLocation>
</comment>
<feature type="signal peptide" evidence="4">
    <location>
        <begin position="1"/>
        <end position="21"/>
    </location>
</feature>
<dbReference type="InterPro" id="IPR036249">
    <property type="entry name" value="Thioredoxin-like_sf"/>
</dbReference>
<evidence type="ECO:0000313" key="6">
    <source>
        <dbReference type="EMBL" id="TDP27595.1"/>
    </source>
</evidence>
<dbReference type="InterPro" id="IPR023205">
    <property type="entry name" value="DsbA/DsbL"/>
</dbReference>
<evidence type="ECO:0000256" key="4">
    <source>
        <dbReference type="SAM" id="SignalP"/>
    </source>
</evidence>
<dbReference type="SUPFAM" id="SSF52833">
    <property type="entry name" value="Thioredoxin-like"/>
    <property type="match status" value="1"/>
</dbReference>
<evidence type="ECO:0000259" key="5">
    <source>
        <dbReference type="PROSITE" id="PS51352"/>
    </source>
</evidence>
<dbReference type="Proteomes" id="UP000295531">
    <property type="component" value="Unassembled WGS sequence"/>
</dbReference>
<dbReference type="PANTHER" id="PTHR35891:SF2">
    <property type="entry name" value="THIOL:DISULFIDE INTERCHANGE PROTEIN DSBA"/>
    <property type="match status" value="1"/>
</dbReference>
<evidence type="ECO:0000256" key="2">
    <source>
        <dbReference type="PIRNR" id="PIRNR001488"/>
    </source>
</evidence>